<name>A0A158BX11_9BURK</name>
<accession>A0A158BX11</accession>
<evidence type="ECO:0000313" key="1">
    <source>
        <dbReference type="EMBL" id="SAK73797.1"/>
    </source>
</evidence>
<evidence type="ECO:0000313" key="2">
    <source>
        <dbReference type="Proteomes" id="UP000054870"/>
    </source>
</evidence>
<dbReference type="Proteomes" id="UP000054870">
    <property type="component" value="Unassembled WGS sequence"/>
</dbReference>
<dbReference type="RefSeq" id="WP_235012174.1">
    <property type="nucleotide sequence ID" value="NZ_FCOF02000019.1"/>
</dbReference>
<organism evidence="1 2">
    <name type="scientific">Caballeronia catudaia</name>
    <dbReference type="NCBI Taxonomy" id="1777136"/>
    <lineage>
        <taxon>Bacteria</taxon>
        <taxon>Pseudomonadati</taxon>
        <taxon>Pseudomonadota</taxon>
        <taxon>Betaproteobacteria</taxon>
        <taxon>Burkholderiales</taxon>
        <taxon>Burkholderiaceae</taxon>
        <taxon>Caballeronia</taxon>
    </lineage>
</organism>
<reference evidence="1" key="1">
    <citation type="submission" date="2016-01" db="EMBL/GenBank/DDBJ databases">
        <authorList>
            <person name="Peeters C."/>
        </authorList>
    </citation>
    <scope>NUCLEOTIDE SEQUENCE [LARGE SCALE GENOMIC DNA]</scope>
    <source>
        <strain evidence="1">LMG 29318</strain>
    </source>
</reference>
<proteinExistence type="predicted"/>
<protein>
    <submittedName>
        <fullName evidence="1">Ferredoxin</fullName>
    </submittedName>
</protein>
<dbReference type="AlphaFoldDB" id="A0A158BX11"/>
<keyword evidence="2" id="KW-1185">Reference proteome</keyword>
<dbReference type="SUPFAM" id="SSF52343">
    <property type="entry name" value="Ferredoxin reductase-like, C-terminal NADP-linked domain"/>
    <property type="match status" value="1"/>
</dbReference>
<dbReference type="InterPro" id="IPR039261">
    <property type="entry name" value="FNR_nucleotide-bd"/>
</dbReference>
<dbReference type="EMBL" id="FCOF02000019">
    <property type="protein sequence ID" value="SAK73797.1"/>
    <property type="molecule type" value="Genomic_DNA"/>
</dbReference>
<gene>
    <name evidence="1" type="ORF">AWB75_04066</name>
</gene>
<dbReference type="Gene3D" id="3.40.50.80">
    <property type="entry name" value="Nucleotide-binding domain of ferredoxin-NADP reductase (FNR) module"/>
    <property type="match status" value="1"/>
</dbReference>
<comment type="caution">
    <text evidence="1">The sequence shown here is derived from an EMBL/GenBank/DDBJ whole genome shotgun (WGS) entry which is preliminary data.</text>
</comment>
<sequence length="150" mass="16801">MRDNPIPVILNERDERCFSSLTSPQTMRDRNARSILFAGAAGAASIVGIAQRLASTGQRFEVHNFARMTDRELLRDEIDALRSHGKVFHYFDLSHDLFAEKSAHAMSPARADTQIYCSGPPAFTDLIERQAREWVYAANVHKIAPGDRTA</sequence>
<dbReference type="PRINTS" id="PR00409">
    <property type="entry name" value="PHDIOXRDTASE"/>
</dbReference>